<evidence type="ECO:0000256" key="1">
    <source>
        <dbReference type="SAM" id="Coils"/>
    </source>
</evidence>
<reference evidence="2 3" key="1">
    <citation type="journal article" date="2018" name="Sci. Rep.">
        <title>Genomic signatures of local adaptation to the degree of environmental predictability in rotifers.</title>
        <authorList>
            <person name="Franch-Gras L."/>
            <person name="Hahn C."/>
            <person name="Garcia-Roger E.M."/>
            <person name="Carmona M.J."/>
            <person name="Serra M."/>
            <person name="Gomez A."/>
        </authorList>
    </citation>
    <scope>NUCLEOTIDE SEQUENCE [LARGE SCALE GENOMIC DNA]</scope>
    <source>
        <strain evidence="2">HYR1</strain>
    </source>
</reference>
<comment type="caution">
    <text evidence="2">The sequence shown here is derived from an EMBL/GenBank/DDBJ whole genome shotgun (WGS) entry which is preliminary data.</text>
</comment>
<evidence type="ECO:0000313" key="2">
    <source>
        <dbReference type="EMBL" id="RNA38932.1"/>
    </source>
</evidence>
<protein>
    <submittedName>
        <fullName evidence="2">Uncharacterized protein</fullName>
    </submittedName>
</protein>
<keyword evidence="1" id="KW-0175">Coiled coil</keyword>
<sequence length="208" mass="24727">EKICDKKSKLEEKKKEKNSYDTWYWRTYYYTIFNSLSVEVAELEKSITSLESDLNETNSNINSQNNADDDLVKKIEENLHKKNCLSKINQFSTEQINIQNQINNTELLIIKIENDISLKKNQINKMKQNLDNKINDNIKIKKESKSSFKNLSQRGDLSIGRIYLIYFLNGFDVRKFIKKFSTGCQKEYEENWNFFMSDPKELNEKLFQ</sequence>
<dbReference type="AlphaFoldDB" id="A0A3M7STB2"/>
<name>A0A3M7STB2_BRAPC</name>
<feature type="coiled-coil region" evidence="1">
    <location>
        <begin position="109"/>
        <end position="143"/>
    </location>
</feature>
<feature type="non-terminal residue" evidence="2">
    <location>
        <position position="1"/>
    </location>
</feature>
<proteinExistence type="predicted"/>
<keyword evidence="3" id="KW-1185">Reference proteome</keyword>
<organism evidence="2 3">
    <name type="scientific">Brachionus plicatilis</name>
    <name type="common">Marine rotifer</name>
    <name type="synonym">Brachionus muelleri</name>
    <dbReference type="NCBI Taxonomy" id="10195"/>
    <lineage>
        <taxon>Eukaryota</taxon>
        <taxon>Metazoa</taxon>
        <taxon>Spiralia</taxon>
        <taxon>Gnathifera</taxon>
        <taxon>Rotifera</taxon>
        <taxon>Eurotatoria</taxon>
        <taxon>Monogononta</taxon>
        <taxon>Pseudotrocha</taxon>
        <taxon>Ploima</taxon>
        <taxon>Brachionidae</taxon>
        <taxon>Brachionus</taxon>
    </lineage>
</organism>
<dbReference type="EMBL" id="REGN01000801">
    <property type="protein sequence ID" value="RNA38932.1"/>
    <property type="molecule type" value="Genomic_DNA"/>
</dbReference>
<dbReference type="Proteomes" id="UP000276133">
    <property type="component" value="Unassembled WGS sequence"/>
</dbReference>
<accession>A0A3M7STB2</accession>
<feature type="coiled-coil region" evidence="1">
    <location>
        <begin position="33"/>
        <end position="67"/>
    </location>
</feature>
<evidence type="ECO:0000313" key="3">
    <source>
        <dbReference type="Proteomes" id="UP000276133"/>
    </source>
</evidence>
<gene>
    <name evidence="2" type="ORF">BpHYR1_040486</name>
</gene>